<feature type="transmembrane region" description="Helical" evidence="1">
    <location>
        <begin position="12"/>
        <end position="31"/>
    </location>
</feature>
<protein>
    <submittedName>
        <fullName evidence="3">Luciferase</fullName>
    </submittedName>
</protein>
<name>I0BD15_9BACL</name>
<organism evidence="3 4">
    <name type="scientific">Paenibacillus mucilaginosus K02</name>
    <dbReference type="NCBI Taxonomy" id="997761"/>
    <lineage>
        <taxon>Bacteria</taxon>
        <taxon>Bacillati</taxon>
        <taxon>Bacillota</taxon>
        <taxon>Bacilli</taxon>
        <taxon>Bacillales</taxon>
        <taxon>Paenibacillaceae</taxon>
        <taxon>Paenibacillus</taxon>
    </lineage>
</organism>
<keyword evidence="1" id="KW-0472">Membrane</keyword>
<feature type="transmembrane region" description="Helical" evidence="1">
    <location>
        <begin position="112"/>
        <end position="138"/>
    </location>
</feature>
<dbReference type="KEGG" id="pmw:B2K_05915"/>
<evidence type="ECO:0000256" key="1">
    <source>
        <dbReference type="SAM" id="Phobius"/>
    </source>
</evidence>
<feature type="transmembrane region" description="Helical" evidence="1">
    <location>
        <begin position="158"/>
        <end position="179"/>
    </location>
</feature>
<sequence>MNLMKSGFIQNGYFLLFTFVTGFFYFCFYMVALSFSLSLSFTVIGIPLVTRVLRTTTTFIQFERTQTKLYTDITTEPYESKVTTGASVWAQSKLELTDRRNWSAVFWLMRKFLIGLVSLVCAAVIYVTPLACLLAPLLYRHIKMNFIFMEVDTFAESLLFLAVGVVLAAISSKLADGLAKKIGGYTRSMIRELNR</sequence>
<keyword evidence="1" id="KW-1133">Transmembrane helix</keyword>
<dbReference type="AlphaFoldDB" id="I0BD15"/>
<feature type="transmembrane region" description="Helical" evidence="1">
    <location>
        <begin position="37"/>
        <end position="54"/>
    </location>
</feature>
<evidence type="ECO:0000313" key="4">
    <source>
        <dbReference type="Proteomes" id="UP000007392"/>
    </source>
</evidence>
<keyword evidence="1" id="KW-0812">Transmembrane</keyword>
<dbReference type="InterPro" id="IPR025828">
    <property type="entry name" value="Put_sensor_dom"/>
</dbReference>
<dbReference type="EMBL" id="CP003422">
    <property type="protein sequence ID" value="AFH60262.2"/>
    <property type="molecule type" value="Genomic_DNA"/>
</dbReference>
<proteinExistence type="predicted"/>
<evidence type="ECO:0000259" key="2">
    <source>
        <dbReference type="Pfam" id="PF13796"/>
    </source>
</evidence>
<accession>I0BD15</accession>
<reference evidence="3 4" key="1">
    <citation type="submission" date="2013-06" db="EMBL/GenBank/DDBJ databases">
        <title>Complete genome sequence of Paenibacillus mucilaginosus K02.</title>
        <authorList>
            <person name="Xiao B."/>
            <person name="Sun L."/>
            <person name="Xiao L."/>
            <person name="Lian B."/>
        </authorList>
    </citation>
    <scope>NUCLEOTIDE SEQUENCE [LARGE SCALE GENOMIC DNA]</scope>
    <source>
        <strain evidence="3 4">K02</strain>
    </source>
</reference>
<dbReference type="HOGENOM" id="CLU_119040_0_0_9"/>
<gene>
    <name evidence="3" type="ORF">B2K_05915</name>
</gene>
<feature type="domain" description="Putative sensor" evidence="2">
    <location>
        <begin position="14"/>
        <end position="189"/>
    </location>
</feature>
<dbReference type="Proteomes" id="UP000007392">
    <property type="component" value="Chromosome"/>
</dbReference>
<dbReference type="Pfam" id="PF13796">
    <property type="entry name" value="Sensor"/>
    <property type="match status" value="1"/>
</dbReference>
<evidence type="ECO:0000313" key="3">
    <source>
        <dbReference type="EMBL" id="AFH60262.2"/>
    </source>
</evidence>